<evidence type="ECO:0000256" key="3">
    <source>
        <dbReference type="HAMAP-Rule" id="MF_01678"/>
    </source>
</evidence>
<organism evidence="4 5">
    <name type="scientific">Wansuia hejianensis</name>
    <dbReference type="NCBI Taxonomy" id="2763667"/>
    <lineage>
        <taxon>Bacteria</taxon>
        <taxon>Bacillati</taxon>
        <taxon>Bacillota</taxon>
        <taxon>Clostridia</taxon>
        <taxon>Lachnospirales</taxon>
        <taxon>Lachnospiraceae</taxon>
        <taxon>Wansuia</taxon>
    </lineage>
</organism>
<evidence type="ECO:0000256" key="2">
    <source>
        <dbReference type="ARBA" id="ARBA00052401"/>
    </source>
</evidence>
<dbReference type="NCBIfam" id="TIGR00512">
    <property type="entry name" value="salvage_mtnA"/>
    <property type="match status" value="1"/>
</dbReference>
<dbReference type="Pfam" id="PF01008">
    <property type="entry name" value="IF-2B"/>
    <property type="match status" value="1"/>
</dbReference>
<evidence type="ECO:0000313" key="4">
    <source>
        <dbReference type="EMBL" id="MBC8590794.1"/>
    </source>
</evidence>
<comment type="pathway">
    <text evidence="3">Amino-acid biosynthesis; L-methionine biosynthesis via salvage pathway; L-methionine from S-methyl-5-thio-alpha-D-ribose 1-phosphate: step 1/6.</text>
</comment>
<keyword evidence="1 3" id="KW-0413">Isomerase</keyword>
<dbReference type="GO" id="GO:0019509">
    <property type="term" value="P:L-methionine salvage from methylthioadenosine"/>
    <property type="evidence" value="ECO:0007669"/>
    <property type="project" value="UniProtKB-UniRule"/>
</dbReference>
<gene>
    <name evidence="3 4" type="primary">mtnA</name>
    <name evidence="4" type="ORF">H8689_06560</name>
</gene>
<feature type="binding site" evidence="3">
    <location>
        <begin position="246"/>
        <end position="247"/>
    </location>
    <ligand>
        <name>substrate</name>
    </ligand>
</feature>
<feature type="active site" description="Proton donor" evidence="3">
    <location>
        <position position="236"/>
    </location>
</feature>
<evidence type="ECO:0000313" key="5">
    <source>
        <dbReference type="Proteomes" id="UP000601522"/>
    </source>
</evidence>
<dbReference type="EMBL" id="JACRTK010000002">
    <property type="protein sequence ID" value="MBC8590794.1"/>
    <property type="molecule type" value="Genomic_DNA"/>
</dbReference>
<dbReference type="PANTHER" id="PTHR43475">
    <property type="entry name" value="METHYLTHIORIBOSE-1-PHOSPHATE ISOMERASE"/>
    <property type="match status" value="1"/>
</dbReference>
<dbReference type="AlphaFoldDB" id="A0A926F2L4"/>
<evidence type="ECO:0000256" key="1">
    <source>
        <dbReference type="ARBA" id="ARBA00023235"/>
    </source>
</evidence>
<keyword evidence="3" id="KW-0486">Methionine biosynthesis</keyword>
<protein>
    <recommendedName>
        <fullName evidence="3">Methylthioribose-1-phosphate isomerase</fullName>
        <shortName evidence="3">M1Pi</shortName>
        <shortName evidence="3">MTR-1-P isomerase</shortName>
        <ecNumber evidence="3">5.3.1.23</ecNumber>
    </recommendedName>
    <alternativeName>
        <fullName evidence="3">S-methyl-5-thioribose-1-phosphate isomerase</fullName>
    </alternativeName>
</protein>
<dbReference type="InterPro" id="IPR027363">
    <property type="entry name" value="M1Pi_N"/>
</dbReference>
<dbReference type="InterPro" id="IPR005251">
    <property type="entry name" value="IF-M1Pi"/>
</dbReference>
<comment type="function">
    <text evidence="3">Catalyzes the interconversion of methylthioribose-1-phosphate (MTR-1-P) into methylthioribulose-1-phosphate (MTRu-1-P).</text>
</comment>
<dbReference type="Gene3D" id="3.40.50.10470">
    <property type="entry name" value="Translation initiation factor eif-2b, domain 2"/>
    <property type="match status" value="1"/>
</dbReference>
<dbReference type="InterPro" id="IPR037171">
    <property type="entry name" value="NagB/RpiA_transferase-like"/>
</dbReference>
<proteinExistence type="inferred from homology"/>
<name>A0A926F2L4_9FIRM</name>
<dbReference type="InterPro" id="IPR011559">
    <property type="entry name" value="Initiation_fac_2B_a/b/d"/>
</dbReference>
<dbReference type="GO" id="GO:0046523">
    <property type="term" value="F:S-methyl-5-thioribose-1-phosphate isomerase activity"/>
    <property type="evidence" value="ECO:0007669"/>
    <property type="project" value="UniProtKB-UniRule"/>
</dbReference>
<dbReference type="Gene3D" id="1.20.120.420">
    <property type="entry name" value="translation initiation factor eif-2b, domain 1"/>
    <property type="match status" value="1"/>
</dbReference>
<dbReference type="FunFam" id="1.20.120.420:FF:000003">
    <property type="entry name" value="Methylthioribose-1-phosphate isomerase"/>
    <property type="match status" value="1"/>
</dbReference>
<feature type="site" description="Transition state stabilizer" evidence="3">
    <location>
        <position position="156"/>
    </location>
</feature>
<dbReference type="SUPFAM" id="SSF100950">
    <property type="entry name" value="NagB/RpiA/CoA transferase-like"/>
    <property type="match status" value="1"/>
</dbReference>
<dbReference type="PANTHER" id="PTHR43475:SF1">
    <property type="entry name" value="METHYLTHIORIBOSE-1-PHOSPHATE ISOMERASE"/>
    <property type="match status" value="1"/>
</dbReference>
<comment type="similarity">
    <text evidence="3">Belongs to the EIF-2B alpha/beta/delta subunits family. MtnA subfamily.</text>
</comment>
<feature type="binding site" evidence="3">
    <location>
        <begin position="45"/>
        <end position="47"/>
    </location>
    <ligand>
        <name>substrate</name>
    </ligand>
</feature>
<keyword evidence="3" id="KW-0028">Amino-acid biosynthesis</keyword>
<accession>A0A926F2L4</accession>
<dbReference type="InterPro" id="IPR042529">
    <property type="entry name" value="IF_2B-like_C"/>
</dbReference>
<keyword evidence="5" id="KW-1185">Reference proteome</keyword>
<sequence length="343" mass="38638">MFKTIEFKDSKLYLIDQRKLPCETQYFQCNNYKDVEFAIKDMVVRGAPAIGATAAYGAVLAAKEFIELDKENFLKKLDCALEILNNSRPTAVNLMWAIRRMKNLVYKNRESSVAEIYRKLKEEADIIYKEDVATNKAMAKYGNEIVPQNARILTHCNAGALATVAYGTALGVIREAYYGGKEIFVYADETRPRLQGGKLTAWELIQENIPCKLIPDSVAPTLIRDGKIDLILVGADRIALNGDTANKIGTFMLSVAAKVYNIPFYIVAPTTTIDFDIEKGDEIEIEERDIMEVTHINGVRIAPENIEVYNPAFDVTPWENITGIITEKGIVRPPYRENILQLR</sequence>
<dbReference type="NCBIfam" id="TIGR00524">
    <property type="entry name" value="eIF-2B_rel"/>
    <property type="match status" value="1"/>
</dbReference>
<dbReference type="Proteomes" id="UP000601522">
    <property type="component" value="Unassembled WGS sequence"/>
</dbReference>
<dbReference type="RefSeq" id="WP_249323628.1">
    <property type="nucleotide sequence ID" value="NZ_JACRTK010000002.1"/>
</dbReference>
<dbReference type="EC" id="5.3.1.23" evidence="3"/>
<dbReference type="InterPro" id="IPR000649">
    <property type="entry name" value="IF-2B-related"/>
</dbReference>
<feature type="binding site" evidence="3">
    <location>
        <position position="88"/>
    </location>
    <ligand>
        <name>substrate</name>
    </ligand>
</feature>
<feature type="binding site" evidence="3">
    <location>
        <position position="195"/>
    </location>
    <ligand>
        <name>substrate</name>
    </ligand>
</feature>
<reference evidence="4 5" key="1">
    <citation type="submission" date="2020-08" db="EMBL/GenBank/DDBJ databases">
        <title>Genome public.</title>
        <authorList>
            <person name="Liu C."/>
            <person name="Sun Q."/>
        </authorList>
    </citation>
    <scope>NUCLEOTIDE SEQUENCE [LARGE SCALE GENOMIC DNA]</scope>
    <source>
        <strain evidence="4 5">NSJ-26</strain>
    </source>
</reference>
<dbReference type="NCBIfam" id="NF004326">
    <property type="entry name" value="PRK05720.1"/>
    <property type="match status" value="1"/>
</dbReference>
<dbReference type="FunFam" id="3.40.50.10470:FF:000006">
    <property type="entry name" value="Methylthioribose-1-phosphate isomerase"/>
    <property type="match status" value="1"/>
</dbReference>
<comment type="catalytic activity">
    <reaction evidence="2 3">
        <text>5-(methylsulfanyl)-alpha-D-ribose 1-phosphate = 5-(methylsulfanyl)-D-ribulose 1-phosphate</text>
        <dbReference type="Rhea" id="RHEA:19989"/>
        <dbReference type="ChEBI" id="CHEBI:58533"/>
        <dbReference type="ChEBI" id="CHEBI:58548"/>
        <dbReference type="EC" id="5.3.1.23"/>
    </reaction>
</comment>
<dbReference type="HAMAP" id="MF_01678">
    <property type="entry name" value="Salvage_MtnA"/>
    <property type="match status" value="1"/>
</dbReference>
<comment type="caution">
    <text evidence="4">The sequence shown here is derived from an EMBL/GenBank/DDBJ whole genome shotgun (WGS) entry which is preliminary data.</text>
</comment>